<dbReference type="InterPro" id="IPR029068">
    <property type="entry name" value="Glyas_Bleomycin-R_OHBP_Dase"/>
</dbReference>
<sequence>MATTRQFLEDFGMRVAYEENGGKVLYFAGQGPDPYVYVAEEADKSEFLGGTFLVETKDDLERASQLIPGATKLLPAGPAGGYMVTFRDPDNLPCNLVWGLDAPQSTQVGDAVPVFNYPTFKPRKGVFQRYQQGPSPVFKLGHFGLLISDFKKTYQFYCKYFNVKATDILTAPDGTQVAAFCHIDREEEWVDHHTFFFSQNSLHVGPHHCSFEVNDPDVQAIGHDFLEAKGYRPAWGVGRHILGSQVFDYWFMPDDFMIEHYSDGDLVNCHQETGFLAASDEALAIWGPAVPKGFMDAVIDNKKKA</sequence>
<dbReference type="OrthoDB" id="3360610at2759"/>
<proteinExistence type="predicted"/>
<dbReference type="AlphaFoldDB" id="A0A427XR90"/>
<accession>A0A427XR90</accession>
<dbReference type="InterPro" id="IPR037523">
    <property type="entry name" value="VOC_core"/>
</dbReference>
<dbReference type="GO" id="GO:0004493">
    <property type="term" value="F:methylmalonyl-CoA epimerase activity"/>
    <property type="evidence" value="ECO:0007669"/>
    <property type="project" value="TreeGrafter"/>
</dbReference>
<evidence type="ECO:0000313" key="3">
    <source>
        <dbReference type="EMBL" id="RSH81337.1"/>
    </source>
</evidence>
<dbReference type="PROSITE" id="PS51819">
    <property type="entry name" value="VOC"/>
    <property type="match status" value="1"/>
</dbReference>
<feature type="domain" description="VOC" evidence="2">
    <location>
        <begin position="139"/>
        <end position="263"/>
    </location>
</feature>
<dbReference type="GO" id="GO:0046491">
    <property type="term" value="P:L-methylmalonyl-CoA metabolic process"/>
    <property type="evidence" value="ECO:0007669"/>
    <property type="project" value="TreeGrafter"/>
</dbReference>
<dbReference type="InterPro" id="IPR004360">
    <property type="entry name" value="Glyas_Fos-R_dOase_dom"/>
</dbReference>
<dbReference type="GO" id="GO:0046872">
    <property type="term" value="F:metal ion binding"/>
    <property type="evidence" value="ECO:0007669"/>
    <property type="project" value="UniProtKB-KW"/>
</dbReference>
<dbReference type="PANTHER" id="PTHR43048">
    <property type="entry name" value="METHYLMALONYL-COA EPIMERASE"/>
    <property type="match status" value="1"/>
</dbReference>
<dbReference type="GeneID" id="39593323"/>
<organism evidence="3 4">
    <name type="scientific">Apiotrichum porosum</name>
    <dbReference type="NCBI Taxonomy" id="105984"/>
    <lineage>
        <taxon>Eukaryota</taxon>
        <taxon>Fungi</taxon>
        <taxon>Dikarya</taxon>
        <taxon>Basidiomycota</taxon>
        <taxon>Agaricomycotina</taxon>
        <taxon>Tremellomycetes</taxon>
        <taxon>Trichosporonales</taxon>
        <taxon>Trichosporonaceae</taxon>
        <taxon>Apiotrichum</taxon>
    </lineage>
</organism>
<dbReference type="Pfam" id="PF00903">
    <property type="entry name" value="Glyoxalase"/>
    <property type="match status" value="1"/>
</dbReference>
<evidence type="ECO:0000256" key="1">
    <source>
        <dbReference type="ARBA" id="ARBA00022723"/>
    </source>
</evidence>
<dbReference type="InterPro" id="IPR051785">
    <property type="entry name" value="MMCE/EMCE_epimerase"/>
</dbReference>
<dbReference type="GO" id="GO:0005739">
    <property type="term" value="C:mitochondrion"/>
    <property type="evidence" value="ECO:0007669"/>
    <property type="project" value="TreeGrafter"/>
</dbReference>
<dbReference type="Proteomes" id="UP000279236">
    <property type="component" value="Unassembled WGS sequence"/>
</dbReference>
<evidence type="ECO:0000313" key="4">
    <source>
        <dbReference type="Proteomes" id="UP000279236"/>
    </source>
</evidence>
<dbReference type="Gene3D" id="3.10.180.10">
    <property type="entry name" value="2,3-Dihydroxybiphenyl 1,2-Dioxygenase, domain 1"/>
    <property type="match status" value="2"/>
</dbReference>
<keyword evidence="1" id="KW-0479">Metal-binding</keyword>
<dbReference type="SUPFAM" id="SSF54593">
    <property type="entry name" value="Glyoxalase/Bleomycin resistance protein/Dihydroxybiphenyl dioxygenase"/>
    <property type="match status" value="1"/>
</dbReference>
<gene>
    <name evidence="3" type="ORF">EHS24_008780</name>
</gene>
<dbReference type="RefSeq" id="XP_028476056.1">
    <property type="nucleotide sequence ID" value="XM_028624082.1"/>
</dbReference>
<evidence type="ECO:0000259" key="2">
    <source>
        <dbReference type="PROSITE" id="PS51819"/>
    </source>
</evidence>
<keyword evidence="4" id="KW-1185">Reference proteome</keyword>
<comment type="caution">
    <text evidence="3">The sequence shown here is derived from an EMBL/GenBank/DDBJ whole genome shotgun (WGS) entry which is preliminary data.</text>
</comment>
<dbReference type="EMBL" id="RSCE01000007">
    <property type="protein sequence ID" value="RSH81337.1"/>
    <property type="molecule type" value="Genomic_DNA"/>
</dbReference>
<name>A0A427XR90_9TREE</name>
<dbReference type="PANTHER" id="PTHR43048:SF3">
    <property type="entry name" value="METHYLMALONYL-COA EPIMERASE, MITOCHONDRIAL"/>
    <property type="match status" value="1"/>
</dbReference>
<reference evidence="3 4" key="1">
    <citation type="submission" date="2018-11" db="EMBL/GenBank/DDBJ databases">
        <title>Genome sequence of Apiotrichum porosum DSM 27194.</title>
        <authorList>
            <person name="Aliyu H."/>
            <person name="Gorte O."/>
            <person name="Ochsenreither K."/>
        </authorList>
    </citation>
    <scope>NUCLEOTIDE SEQUENCE [LARGE SCALE GENOMIC DNA]</scope>
    <source>
        <strain evidence="3 4">DSM 27194</strain>
    </source>
</reference>
<protein>
    <recommendedName>
        <fullName evidence="2">VOC domain-containing protein</fullName>
    </recommendedName>
</protein>